<dbReference type="RefSeq" id="WP_350344040.1">
    <property type="nucleotide sequence ID" value="NZ_CP158367.1"/>
</dbReference>
<dbReference type="InterPro" id="IPR010718">
    <property type="entry name" value="DUF1294"/>
</dbReference>
<evidence type="ECO:0000256" key="1">
    <source>
        <dbReference type="SAM" id="Phobius"/>
    </source>
</evidence>
<accession>A0AAU7VMJ8</accession>
<evidence type="ECO:0000313" key="2">
    <source>
        <dbReference type="EMBL" id="XBX75295.1"/>
    </source>
</evidence>
<keyword evidence="1" id="KW-0812">Transmembrane</keyword>
<feature type="transmembrane region" description="Helical" evidence="1">
    <location>
        <begin position="38"/>
        <end position="59"/>
    </location>
</feature>
<dbReference type="AlphaFoldDB" id="A0AAU7VMJ8"/>
<keyword evidence="1" id="KW-0472">Membrane</keyword>
<dbReference type="GO" id="GO:0003676">
    <property type="term" value="F:nucleic acid binding"/>
    <property type="evidence" value="ECO:0007669"/>
    <property type="project" value="InterPro"/>
</dbReference>
<reference evidence="2" key="2">
    <citation type="submission" date="2024-06" db="EMBL/GenBank/DDBJ databases">
        <authorList>
            <person name="Petrova K.O."/>
            <person name="Toshchakov S.V."/>
            <person name="Boltjanskaja Y.V."/>
            <person name="Kevbrin V."/>
        </authorList>
    </citation>
    <scope>NUCLEOTIDE SEQUENCE</scope>
    <source>
        <strain evidence="2">Z-910T</strain>
    </source>
</reference>
<keyword evidence="1" id="KW-1133">Transmembrane helix</keyword>
<dbReference type="InterPro" id="IPR012156">
    <property type="entry name" value="Cold_shock_CspA"/>
</dbReference>
<feature type="transmembrane region" description="Helical" evidence="1">
    <location>
        <begin position="65"/>
        <end position="84"/>
    </location>
</feature>
<dbReference type="PIRSF" id="PIRSF002599">
    <property type="entry name" value="Cold_shock_A"/>
    <property type="match status" value="1"/>
</dbReference>
<proteinExistence type="predicted"/>
<name>A0AAU7VMJ8_9FIRM</name>
<organism evidence="2">
    <name type="scientific">Proteinivorax tanatarense</name>
    <dbReference type="NCBI Taxonomy" id="1260629"/>
    <lineage>
        <taxon>Bacteria</taxon>
        <taxon>Bacillati</taxon>
        <taxon>Bacillota</taxon>
        <taxon>Clostridia</taxon>
        <taxon>Eubacteriales</taxon>
        <taxon>Proteinivoracaceae</taxon>
        <taxon>Proteinivorax</taxon>
    </lineage>
</organism>
<feature type="transmembrane region" description="Helical" evidence="1">
    <location>
        <begin position="6"/>
        <end position="22"/>
    </location>
</feature>
<protein>
    <submittedName>
        <fullName evidence="2">DUF1294 domain-containing protein</fullName>
    </submittedName>
</protein>
<sequence length="85" mass="9916">MQTYLVIYLFLMNVVGLLAMKIDKNRAIKGKWRTKEKTFLVIALAGGSFGIYIGLHAFRHKTKHITFKYGIPLIILVQFFLFVYF</sequence>
<dbReference type="Pfam" id="PF06961">
    <property type="entry name" value="DUF1294"/>
    <property type="match status" value="1"/>
</dbReference>
<dbReference type="EMBL" id="CP158367">
    <property type="protein sequence ID" value="XBX75295.1"/>
    <property type="molecule type" value="Genomic_DNA"/>
</dbReference>
<gene>
    <name evidence="2" type="ORF">PRVXT_000409</name>
</gene>
<reference evidence="2" key="1">
    <citation type="journal article" date="2013" name="Extremophiles">
        <title>Proteinivorax tanatarense gen. nov., sp. nov., an anaerobic, haloalkaliphilic, proteolytic bacterium isolated from a decaying algal bloom, and proposal of Proteinivoraceae fam. nov.</title>
        <authorList>
            <person name="Kevbrin V."/>
            <person name="Boltyanskaya Y."/>
            <person name="Zhilina T."/>
            <person name="Kolganova T."/>
            <person name="Lavrentjeva E."/>
            <person name="Kuznetsov B."/>
        </authorList>
    </citation>
    <scope>NUCLEOTIDE SEQUENCE</scope>
    <source>
        <strain evidence="2">Z-910T</strain>
    </source>
</reference>